<comment type="caution">
    <text evidence="2">The sequence shown here is derived from an EMBL/GenBank/DDBJ whole genome shotgun (WGS) entry which is preliminary data.</text>
</comment>
<dbReference type="Proteomes" id="UP000623467">
    <property type="component" value="Unassembled WGS sequence"/>
</dbReference>
<dbReference type="AlphaFoldDB" id="A0A8H7CIF9"/>
<feature type="compositionally biased region" description="Basic and acidic residues" evidence="1">
    <location>
        <begin position="200"/>
        <end position="213"/>
    </location>
</feature>
<sequence length="276" mass="30466">MSSTSTAPTAPSPDKCVYDVAWIDRTFHRRKTAESLLGPELENGNLTQKDYDRLVAFVPGGELKSNIMGLSLSAVITTGVWALSKKRPNTILLTAGGWVFGETLGKGFRVNAHLKYLRSLEDVNGFSRAMENIKRKVGYTPGLIQLVKPLSSLDGELAPFQKEIDTSYYEEKLPESTTTPSPTPTSRPQPPAASPAPAKSRWDEIRATRHVDGPSKAWENIRQGRRPDGTSLPTKSEFESRSEPSEASPYRDIDRAAAQASFDALLERERRMSSSQ</sequence>
<accession>A0A8H7CIF9</accession>
<evidence type="ECO:0000313" key="3">
    <source>
        <dbReference type="Proteomes" id="UP000623467"/>
    </source>
</evidence>
<feature type="region of interest" description="Disordered" evidence="1">
    <location>
        <begin position="171"/>
        <end position="256"/>
    </location>
</feature>
<proteinExistence type="predicted"/>
<feature type="compositionally biased region" description="Basic and acidic residues" evidence="1">
    <location>
        <begin position="236"/>
        <end position="255"/>
    </location>
</feature>
<gene>
    <name evidence="2" type="ORF">MSAN_02222600</name>
</gene>
<keyword evidence="3" id="KW-1185">Reference proteome</keyword>
<protein>
    <submittedName>
        <fullName evidence="2">Uncharacterized protein</fullName>
    </submittedName>
</protein>
<organism evidence="2 3">
    <name type="scientific">Mycena sanguinolenta</name>
    <dbReference type="NCBI Taxonomy" id="230812"/>
    <lineage>
        <taxon>Eukaryota</taxon>
        <taxon>Fungi</taxon>
        <taxon>Dikarya</taxon>
        <taxon>Basidiomycota</taxon>
        <taxon>Agaricomycotina</taxon>
        <taxon>Agaricomycetes</taxon>
        <taxon>Agaricomycetidae</taxon>
        <taxon>Agaricales</taxon>
        <taxon>Marasmiineae</taxon>
        <taxon>Mycenaceae</taxon>
        <taxon>Mycena</taxon>
    </lineage>
</organism>
<evidence type="ECO:0000256" key="1">
    <source>
        <dbReference type="SAM" id="MobiDB-lite"/>
    </source>
</evidence>
<reference evidence="2" key="1">
    <citation type="submission" date="2020-05" db="EMBL/GenBank/DDBJ databases">
        <title>Mycena genomes resolve the evolution of fungal bioluminescence.</title>
        <authorList>
            <person name="Tsai I.J."/>
        </authorList>
    </citation>
    <scope>NUCLEOTIDE SEQUENCE</scope>
    <source>
        <strain evidence="2">160909Yilan</strain>
    </source>
</reference>
<feature type="compositionally biased region" description="Pro residues" evidence="1">
    <location>
        <begin position="181"/>
        <end position="194"/>
    </location>
</feature>
<evidence type="ECO:0000313" key="2">
    <source>
        <dbReference type="EMBL" id="KAF7337496.1"/>
    </source>
</evidence>
<name>A0A8H7CIF9_9AGAR</name>
<dbReference type="OrthoDB" id="3201807at2759"/>
<dbReference type="EMBL" id="JACAZH010000033">
    <property type="protein sequence ID" value="KAF7337496.1"/>
    <property type="molecule type" value="Genomic_DNA"/>
</dbReference>